<proteinExistence type="predicted"/>
<dbReference type="EMBL" id="BLLF01001434">
    <property type="protein sequence ID" value="GFH19271.1"/>
    <property type="molecule type" value="Genomic_DNA"/>
</dbReference>
<feature type="compositionally biased region" description="Polar residues" evidence="1">
    <location>
        <begin position="1"/>
        <end position="10"/>
    </location>
</feature>
<feature type="region of interest" description="Disordered" evidence="1">
    <location>
        <begin position="1"/>
        <end position="36"/>
    </location>
</feature>
<dbReference type="AlphaFoldDB" id="A0A699ZAU3"/>
<feature type="compositionally biased region" description="Low complexity" evidence="1">
    <location>
        <begin position="17"/>
        <end position="26"/>
    </location>
</feature>
<sequence length="36" mass="4114">MDMVQQQQADLQKREQQVAQQQHQVHISPSSPLASL</sequence>
<keyword evidence="3" id="KW-1185">Reference proteome</keyword>
<dbReference type="Proteomes" id="UP000485058">
    <property type="component" value="Unassembled WGS sequence"/>
</dbReference>
<organism evidence="2 3">
    <name type="scientific">Haematococcus lacustris</name>
    <name type="common">Green alga</name>
    <name type="synonym">Haematococcus pluvialis</name>
    <dbReference type="NCBI Taxonomy" id="44745"/>
    <lineage>
        <taxon>Eukaryota</taxon>
        <taxon>Viridiplantae</taxon>
        <taxon>Chlorophyta</taxon>
        <taxon>core chlorophytes</taxon>
        <taxon>Chlorophyceae</taxon>
        <taxon>CS clade</taxon>
        <taxon>Chlamydomonadales</taxon>
        <taxon>Haematococcaceae</taxon>
        <taxon>Haematococcus</taxon>
    </lineage>
</organism>
<reference evidence="2 3" key="1">
    <citation type="submission" date="2020-02" db="EMBL/GenBank/DDBJ databases">
        <title>Draft genome sequence of Haematococcus lacustris strain NIES-144.</title>
        <authorList>
            <person name="Morimoto D."/>
            <person name="Nakagawa S."/>
            <person name="Yoshida T."/>
            <person name="Sawayama S."/>
        </authorList>
    </citation>
    <scope>NUCLEOTIDE SEQUENCE [LARGE SCALE GENOMIC DNA]</scope>
    <source>
        <strain evidence="2 3">NIES-144</strain>
    </source>
</reference>
<name>A0A699ZAU3_HAELA</name>
<evidence type="ECO:0000313" key="2">
    <source>
        <dbReference type="EMBL" id="GFH19271.1"/>
    </source>
</evidence>
<evidence type="ECO:0000313" key="3">
    <source>
        <dbReference type="Proteomes" id="UP000485058"/>
    </source>
</evidence>
<accession>A0A699ZAU3</accession>
<comment type="caution">
    <text evidence="2">The sequence shown here is derived from an EMBL/GenBank/DDBJ whole genome shotgun (WGS) entry which is preliminary data.</text>
</comment>
<gene>
    <name evidence="2" type="ORF">HaLaN_16191</name>
</gene>
<feature type="compositionally biased region" description="Polar residues" evidence="1">
    <location>
        <begin position="27"/>
        <end position="36"/>
    </location>
</feature>
<evidence type="ECO:0000256" key="1">
    <source>
        <dbReference type="SAM" id="MobiDB-lite"/>
    </source>
</evidence>
<protein>
    <submittedName>
        <fullName evidence="2">Uncharacterized protein</fullName>
    </submittedName>
</protein>